<comment type="caution">
    <text evidence="1">The sequence shown here is derived from an EMBL/GenBank/DDBJ whole genome shotgun (WGS) entry which is preliminary data.</text>
</comment>
<accession>A0ABN9PY86</accession>
<evidence type="ECO:0000313" key="2">
    <source>
        <dbReference type="Proteomes" id="UP001189429"/>
    </source>
</evidence>
<proteinExistence type="predicted"/>
<gene>
    <name evidence="1" type="ORF">PCOR1329_LOCUS7067</name>
</gene>
<reference evidence="1" key="1">
    <citation type="submission" date="2023-10" db="EMBL/GenBank/DDBJ databases">
        <authorList>
            <person name="Chen Y."/>
            <person name="Shah S."/>
            <person name="Dougan E. K."/>
            <person name="Thang M."/>
            <person name="Chan C."/>
        </authorList>
    </citation>
    <scope>NUCLEOTIDE SEQUENCE [LARGE SCALE GENOMIC DNA]</scope>
</reference>
<evidence type="ECO:0000313" key="1">
    <source>
        <dbReference type="EMBL" id="CAK0798264.1"/>
    </source>
</evidence>
<name>A0ABN9PY86_9DINO</name>
<protein>
    <submittedName>
        <fullName evidence="1">Uncharacterized protein</fullName>
    </submittedName>
</protein>
<keyword evidence="2" id="KW-1185">Reference proteome</keyword>
<sequence length="132" mass="14230">MSAAPCFARAWPPAAPAGTLGRGQCGGPLVVCQAAARGQQQYFRPVRLTPPDQSRAGSTGAMANSIFSTAVCKFGSVATSVYEAHIHTRARLNVRLLSGKGHLFVQLESHRDRWKDRLLIIHGKRQKPCPPG</sequence>
<dbReference type="EMBL" id="CAUYUJ010001907">
    <property type="protein sequence ID" value="CAK0798264.1"/>
    <property type="molecule type" value="Genomic_DNA"/>
</dbReference>
<organism evidence="1 2">
    <name type="scientific">Prorocentrum cordatum</name>
    <dbReference type="NCBI Taxonomy" id="2364126"/>
    <lineage>
        <taxon>Eukaryota</taxon>
        <taxon>Sar</taxon>
        <taxon>Alveolata</taxon>
        <taxon>Dinophyceae</taxon>
        <taxon>Prorocentrales</taxon>
        <taxon>Prorocentraceae</taxon>
        <taxon>Prorocentrum</taxon>
    </lineage>
</organism>
<dbReference type="Proteomes" id="UP001189429">
    <property type="component" value="Unassembled WGS sequence"/>
</dbReference>